<organism evidence="2 3">
    <name type="scientific">Lactococcus nasutitermitis</name>
    <dbReference type="NCBI Taxonomy" id="1652957"/>
    <lineage>
        <taxon>Bacteria</taxon>
        <taxon>Bacillati</taxon>
        <taxon>Bacillota</taxon>
        <taxon>Bacilli</taxon>
        <taxon>Lactobacillales</taxon>
        <taxon>Streptococcaceae</taxon>
        <taxon>Lactococcus</taxon>
    </lineage>
</organism>
<protein>
    <submittedName>
        <fullName evidence="2">Uncharacterized protein</fullName>
    </submittedName>
</protein>
<proteinExistence type="predicted"/>
<keyword evidence="1" id="KW-0812">Transmembrane</keyword>
<feature type="transmembrane region" description="Helical" evidence="1">
    <location>
        <begin position="115"/>
        <end position="134"/>
    </location>
</feature>
<reference evidence="3" key="1">
    <citation type="journal article" date="2019" name="Int. J. Syst. Evol. Microbiol.">
        <title>The Global Catalogue of Microorganisms (GCM) 10K type strain sequencing project: providing services to taxonomists for standard genome sequencing and annotation.</title>
        <authorList>
            <consortium name="The Broad Institute Genomics Platform"/>
            <consortium name="The Broad Institute Genome Sequencing Center for Infectious Disease"/>
            <person name="Wu L."/>
            <person name="Ma J."/>
        </authorList>
    </citation>
    <scope>NUCLEOTIDE SEQUENCE [LARGE SCALE GENOMIC DNA]</scope>
    <source>
        <strain evidence="3">CCUG 63287</strain>
    </source>
</reference>
<gene>
    <name evidence="2" type="ORF">ACFO26_05955</name>
</gene>
<evidence type="ECO:0000256" key="1">
    <source>
        <dbReference type="SAM" id="Phobius"/>
    </source>
</evidence>
<sequence length="137" mass="15251">MSDEWIVSLGSKIFFQLSYVGLTIYYLFRLNDLNNQLKNNVDVSDPFNVVTYNGEAAIWFTVEALILVAIAIGLTIWYFKTASNTEGWQFGVLALVSAILNLAAIFFIWNFINNPILRAVIIVLVAGAVTLAALNNK</sequence>
<dbReference type="Proteomes" id="UP001595987">
    <property type="component" value="Unassembled WGS sequence"/>
</dbReference>
<name>A0ABV9JEU2_9LACT</name>
<keyword evidence="1" id="KW-0472">Membrane</keyword>
<evidence type="ECO:0000313" key="2">
    <source>
        <dbReference type="EMBL" id="MFC4652448.1"/>
    </source>
</evidence>
<dbReference type="RefSeq" id="WP_213534824.1">
    <property type="nucleotide sequence ID" value="NZ_BOVQ01000004.1"/>
</dbReference>
<comment type="caution">
    <text evidence="2">The sequence shown here is derived from an EMBL/GenBank/DDBJ whole genome shotgun (WGS) entry which is preliminary data.</text>
</comment>
<accession>A0ABV9JEU2</accession>
<dbReference type="EMBL" id="JBHSGD010000005">
    <property type="protein sequence ID" value="MFC4652448.1"/>
    <property type="molecule type" value="Genomic_DNA"/>
</dbReference>
<evidence type="ECO:0000313" key="3">
    <source>
        <dbReference type="Proteomes" id="UP001595987"/>
    </source>
</evidence>
<feature type="transmembrane region" description="Helical" evidence="1">
    <location>
        <begin position="7"/>
        <end position="28"/>
    </location>
</feature>
<keyword evidence="1" id="KW-1133">Transmembrane helix</keyword>
<keyword evidence="3" id="KW-1185">Reference proteome</keyword>
<feature type="transmembrane region" description="Helical" evidence="1">
    <location>
        <begin position="56"/>
        <end position="78"/>
    </location>
</feature>
<feature type="transmembrane region" description="Helical" evidence="1">
    <location>
        <begin position="90"/>
        <end position="109"/>
    </location>
</feature>